<evidence type="ECO:0000259" key="12">
    <source>
        <dbReference type="Pfam" id="PF04577"/>
    </source>
</evidence>
<evidence type="ECO:0000256" key="6">
    <source>
        <dbReference type="ARBA" id="ARBA00023180"/>
    </source>
</evidence>
<reference evidence="15" key="1">
    <citation type="submission" date="2015-12" db="EMBL/GenBank/DDBJ databases">
        <title>De novo transcriptome assembly of four potential Pierce s Disease insect vectors from Arizona vineyards.</title>
        <authorList>
            <person name="Tassone E.E."/>
        </authorList>
    </citation>
    <scope>NUCLEOTIDE SEQUENCE</scope>
</reference>
<protein>
    <recommendedName>
        <fullName evidence="7">EGF domain-specific O-linked N-acetylglucosamine transferase</fullName>
        <ecNumber evidence="1">2.4.1.255</ecNumber>
    </recommendedName>
    <alternativeName>
        <fullName evidence="8">Extracellular O-linked N-acetylglucosamine transferase</fullName>
    </alternativeName>
</protein>
<accession>A0A1B6CH82</accession>
<evidence type="ECO:0000256" key="4">
    <source>
        <dbReference type="ARBA" id="ARBA00022729"/>
    </source>
</evidence>
<evidence type="ECO:0000256" key="7">
    <source>
        <dbReference type="ARBA" id="ARBA00040944"/>
    </source>
</evidence>
<evidence type="ECO:0000313" key="13">
    <source>
        <dbReference type="EMBL" id="JAS08554.1"/>
    </source>
</evidence>
<feature type="domain" description="Glycosyltransferase 61 catalytic" evidence="12">
    <location>
        <begin position="337"/>
        <end position="434"/>
    </location>
</feature>
<evidence type="ECO:0000256" key="9">
    <source>
        <dbReference type="ARBA" id="ARBA00048317"/>
    </source>
</evidence>
<evidence type="ECO:0000256" key="1">
    <source>
        <dbReference type="ARBA" id="ARBA00011970"/>
    </source>
</evidence>
<dbReference type="EMBL" id="GEDC01024760">
    <property type="protein sequence ID" value="JAS12538.1"/>
    <property type="molecule type" value="Transcribed_RNA"/>
</dbReference>
<evidence type="ECO:0000313" key="16">
    <source>
        <dbReference type="EMBL" id="JAS32908.1"/>
    </source>
</evidence>
<evidence type="ECO:0000256" key="8">
    <source>
        <dbReference type="ARBA" id="ARBA00042574"/>
    </source>
</evidence>
<dbReference type="InterPro" id="IPR049625">
    <property type="entry name" value="Glyco_transf_61_cat"/>
</dbReference>
<evidence type="ECO:0000313" key="14">
    <source>
        <dbReference type="EMBL" id="JAS12538.1"/>
    </source>
</evidence>
<feature type="chain" id="PRO_5008580381" description="EGF domain-specific O-linked N-acetylglucosamine transferase" evidence="11">
    <location>
        <begin position="23"/>
        <end position="520"/>
    </location>
</feature>
<keyword evidence="4 11" id="KW-0732">Signal</keyword>
<evidence type="ECO:0000256" key="5">
    <source>
        <dbReference type="ARBA" id="ARBA00022824"/>
    </source>
</evidence>
<gene>
    <name evidence="14" type="ORF">g.13696</name>
    <name evidence="17" type="ORF">g.13697</name>
    <name evidence="16" type="ORF">g.13698</name>
    <name evidence="15" type="ORF">g.13699</name>
    <name evidence="13" type="ORF">g.13701</name>
</gene>
<dbReference type="GO" id="GO:0005788">
    <property type="term" value="C:endoplasmic reticulum lumen"/>
    <property type="evidence" value="ECO:0007669"/>
    <property type="project" value="TreeGrafter"/>
</dbReference>
<dbReference type="EC" id="2.4.1.255" evidence="1"/>
<keyword evidence="6" id="KW-0325">Glycoprotein</keyword>
<sequence>MDSGCHFCIGIILMLIFNDIESLNFSEINLHPDHLPYYFNLFKEIGKQCLEETTCPYKNNVGKPGCWSYVNNCSQNESYSTPSCPGDHKGWVSSKQSQIDTFFMQGDFGYIGEQQNELMVICEPNFAADSSLICSKHLRYCQGRNIKIDFKDLINRKDPIRYKMDVLTQGKIGGFCNLHQSRLDEECDHISPLQSWGPELRYFTSLTKQPAGTSETSECDVVIDKPTYIMKIDATVNMYHHFCDFFNLYASQHINKHEWDTFSTDKHILIWESYTYSSSFHEVWNAFTRHPIWDLKTFSGKTVCFKNVIFPLLPRMIFGLYYNTPIIWGCEGSGLFHAFSQHILYRLGVHQSPRTNSKLRITLLSRNTAYRNILNEDDLIKALEANPDYDVKRVVFDRNMDFKSQLKVTHNSDIFIGIHGAGLTHLLFLPDWAVLFELYNCEDESCYSDLARLRGVKYMTWQNKSKLWQQDQGHHPDGGAHAKFTNYKFDTEEFLRLVKLGEDHVRNHSKFPAKAYHDEL</sequence>
<organism evidence="15">
    <name type="scientific">Clastoptera arizonana</name>
    <name type="common">Arizona spittle bug</name>
    <dbReference type="NCBI Taxonomy" id="38151"/>
    <lineage>
        <taxon>Eukaryota</taxon>
        <taxon>Metazoa</taxon>
        <taxon>Ecdysozoa</taxon>
        <taxon>Arthropoda</taxon>
        <taxon>Hexapoda</taxon>
        <taxon>Insecta</taxon>
        <taxon>Pterygota</taxon>
        <taxon>Neoptera</taxon>
        <taxon>Paraneoptera</taxon>
        <taxon>Hemiptera</taxon>
        <taxon>Auchenorrhyncha</taxon>
        <taxon>Cercopoidea</taxon>
        <taxon>Clastopteridae</taxon>
        <taxon>Clastoptera</taxon>
    </lineage>
</organism>
<proteinExistence type="predicted"/>
<dbReference type="AlphaFoldDB" id="A0A1B6CH82"/>
<dbReference type="EMBL" id="GEDC01024546">
    <property type="protein sequence ID" value="JAS12752.1"/>
    <property type="molecule type" value="Transcribed_RNA"/>
</dbReference>
<evidence type="ECO:0000256" key="11">
    <source>
        <dbReference type="SAM" id="SignalP"/>
    </source>
</evidence>
<evidence type="ECO:0000256" key="10">
    <source>
        <dbReference type="ARBA" id="ARBA00049432"/>
    </source>
</evidence>
<dbReference type="PANTHER" id="PTHR20961">
    <property type="entry name" value="GLYCOSYLTRANSFERASE"/>
    <property type="match status" value="1"/>
</dbReference>
<comment type="catalytic activity">
    <reaction evidence="9">
        <text>L-seryl-[protein] + UDP-N-acetyl-alpha-D-glucosamine = 3-O-(N-acetyl-beta-D-glucosaminyl)-L-seryl-[protein] + UDP + H(+)</text>
        <dbReference type="Rhea" id="RHEA:48904"/>
        <dbReference type="Rhea" id="RHEA-COMP:9863"/>
        <dbReference type="Rhea" id="RHEA-COMP:12251"/>
        <dbReference type="ChEBI" id="CHEBI:15378"/>
        <dbReference type="ChEBI" id="CHEBI:29999"/>
        <dbReference type="ChEBI" id="CHEBI:57705"/>
        <dbReference type="ChEBI" id="CHEBI:58223"/>
        <dbReference type="ChEBI" id="CHEBI:90838"/>
        <dbReference type="EC" id="2.4.1.255"/>
    </reaction>
</comment>
<evidence type="ECO:0000313" key="17">
    <source>
        <dbReference type="EMBL" id="JAS33403.1"/>
    </source>
</evidence>
<evidence type="ECO:0000256" key="2">
    <source>
        <dbReference type="ARBA" id="ARBA00022676"/>
    </source>
</evidence>
<evidence type="ECO:0000256" key="3">
    <source>
        <dbReference type="ARBA" id="ARBA00022679"/>
    </source>
</evidence>
<dbReference type="InterPro" id="IPR007657">
    <property type="entry name" value="Glycosyltransferase_61"/>
</dbReference>
<dbReference type="EMBL" id="GEDC01003895">
    <property type="protein sequence ID" value="JAS33403.1"/>
    <property type="molecule type" value="Transcribed_RNA"/>
</dbReference>
<dbReference type="Pfam" id="PF04577">
    <property type="entry name" value="Glyco_transf_61"/>
    <property type="match status" value="1"/>
</dbReference>
<keyword evidence="3" id="KW-0808">Transferase</keyword>
<name>A0A1B6CH82_9HEMI</name>
<dbReference type="EMBL" id="GEDC01004390">
    <property type="protein sequence ID" value="JAS32908.1"/>
    <property type="molecule type" value="Transcribed_RNA"/>
</dbReference>
<keyword evidence="5" id="KW-0256">Endoplasmic reticulum</keyword>
<dbReference type="EMBL" id="GEDC01028744">
    <property type="protein sequence ID" value="JAS08554.1"/>
    <property type="molecule type" value="Transcribed_RNA"/>
</dbReference>
<dbReference type="GO" id="GO:0097363">
    <property type="term" value="F:protein O-acetylglucosaminyltransferase activity"/>
    <property type="evidence" value="ECO:0007669"/>
    <property type="project" value="UniProtKB-EC"/>
</dbReference>
<feature type="signal peptide" evidence="11">
    <location>
        <begin position="1"/>
        <end position="22"/>
    </location>
</feature>
<comment type="catalytic activity">
    <reaction evidence="10">
        <text>L-threonyl-[protein] + UDP-N-acetyl-alpha-D-glucosamine = 3-O-(N-acetyl-beta-D-glucosaminyl)-L-threonyl-[protein] + UDP + H(+)</text>
        <dbReference type="Rhea" id="RHEA:48908"/>
        <dbReference type="Rhea" id="RHEA-COMP:11060"/>
        <dbReference type="Rhea" id="RHEA-COMP:12252"/>
        <dbReference type="ChEBI" id="CHEBI:15378"/>
        <dbReference type="ChEBI" id="CHEBI:30013"/>
        <dbReference type="ChEBI" id="CHEBI:57705"/>
        <dbReference type="ChEBI" id="CHEBI:58223"/>
        <dbReference type="ChEBI" id="CHEBI:90840"/>
        <dbReference type="EC" id="2.4.1.255"/>
    </reaction>
</comment>
<keyword evidence="2" id="KW-0328">Glycosyltransferase</keyword>
<evidence type="ECO:0000313" key="15">
    <source>
        <dbReference type="EMBL" id="JAS12752.1"/>
    </source>
</evidence>
<dbReference type="PANTHER" id="PTHR20961:SF148">
    <property type="entry name" value="EGF DOMAIN-SPECIFIC O-LINKED N-ACETYLGLUCOSAMINE TRANSFERASE"/>
    <property type="match status" value="1"/>
</dbReference>